<proteinExistence type="predicted"/>
<gene>
    <name evidence="2" type="ordered locus">VIBHAR_p08268</name>
</gene>
<dbReference type="AlphaFoldDB" id="A7N8Q8"/>
<geneLocation type="plasmid" evidence="2 3">
    <name>pVIBHAR</name>
</geneLocation>
<evidence type="ECO:0008006" key="4">
    <source>
        <dbReference type="Google" id="ProtNLM"/>
    </source>
</evidence>
<dbReference type="Proteomes" id="UP000008152">
    <property type="component" value="Plasmid pVIBHAR"/>
</dbReference>
<dbReference type="PATRIC" id="fig|338187.36.peg.6066"/>
<evidence type="ECO:0000256" key="1">
    <source>
        <dbReference type="SAM" id="SignalP"/>
    </source>
</evidence>
<keyword evidence="1" id="KW-0732">Signal</keyword>
<sequence length="176" mass="19935">MLCFYTVKGKLMKRLILATAFSFLMLGCTSQPEEPTMNYVDIGSKESANSVIELTYHNSDAAPEYQNFTVSLYVSQLPSEASFEMCNFADDVCNSGYSVWQNPLRPEQKGVWFSYDLAFPIAVRKELEIELPITKHLTNQTLLEWDKPTTLNTKKVYSDGEANVHVSMTAVVRQLL</sequence>
<reference evidence="2 3" key="1">
    <citation type="submission" date="2007-08" db="EMBL/GenBank/DDBJ databases">
        <authorList>
            <consortium name="The Vibrio harveyi Genome Sequencing Project"/>
            <person name="Bassler B."/>
            <person name="Clifton S.W."/>
            <person name="Fulton L."/>
            <person name="Delehaunty K."/>
            <person name="Fronick C."/>
            <person name="Harrison M."/>
            <person name="Markivic C."/>
            <person name="Fulton R."/>
            <person name="Tin-Wollam A.-M."/>
            <person name="Shah N."/>
            <person name="Pepin K."/>
            <person name="Nash W."/>
            <person name="Thiruvilangam P."/>
            <person name="Bhonagiri V."/>
            <person name="Waters C."/>
            <person name="Tu K.C."/>
            <person name="Irgon J."/>
            <person name="Wilson R.K."/>
        </authorList>
    </citation>
    <scope>NUCLEOTIDE SEQUENCE [LARGE SCALE GENOMIC DNA]</scope>
    <source>
        <strain evidence="3">ATCC BAA-1116 / BB120</strain>
        <plasmid evidence="2 3">pVIBHAR</plasmid>
    </source>
</reference>
<dbReference type="EMBL" id="CP000791">
    <property type="protein sequence ID" value="ABU75115.1"/>
    <property type="molecule type" value="Genomic_DNA"/>
</dbReference>
<name>A7N8Q8_VIBC1</name>
<feature type="signal peptide" evidence="1">
    <location>
        <begin position="1"/>
        <end position="30"/>
    </location>
</feature>
<evidence type="ECO:0000313" key="3">
    <source>
        <dbReference type="Proteomes" id="UP000008152"/>
    </source>
</evidence>
<evidence type="ECO:0000313" key="2">
    <source>
        <dbReference type="EMBL" id="ABU75115.1"/>
    </source>
</evidence>
<keyword evidence="2" id="KW-0614">Plasmid</keyword>
<accession>A7N8Q8</accession>
<dbReference type="KEGG" id="vha:VIBHAR_p08268"/>
<protein>
    <recommendedName>
        <fullName evidence="4">Lipoprotein</fullName>
    </recommendedName>
</protein>
<organism evidence="2 3">
    <name type="scientific">Vibrio campbellii (strain ATCC BAA-1116)</name>
    <dbReference type="NCBI Taxonomy" id="2902295"/>
    <lineage>
        <taxon>Bacteria</taxon>
        <taxon>Pseudomonadati</taxon>
        <taxon>Pseudomonadota</taxon>
        <taxon>Gammaproteobacteria</taxon>
        <taxon>Vibrionales</taxon>
        <taxon>Vibrionaceae</taxon>
        <taxon>Vibrio</taxon>
    </lineage>
</organism>
<feature type="chain" id="PRO_5002711424" description="Lipoprotein" evidence="1">
    <location>
        <begin position="31"/>
        <end position="176"/>
    </location>
</feature>